<comment type="caution">
    <text evidence="2">The sequence shown here is derived from an EMBL/GenBank/DDBJ whole genome shotgun (WGS) entry which is preliminary data.</text>
</comment>
<dbReference type="AlphaFoldDB" id="A0ABD5RKU3"/>
<evidence type="ECO:0000256" key="1">
    <source>
        <dbReference type="SAM" id="MobiDB-lite"/>
    </source>
</evidence>
<organism evidence="2 3">
    <name type="scientific">Halomarina salina</name>
    <dbReference type="NCBI Taxonomy" id="1872699"/>
    <lineage>
        <taxon>Archaea</taxon>
        <taxon>Methanobacteriati</taxon>
        <taxon>Methanobacteriota</taxon>
        <taxon>Stenosarchaea group</taxon>
        <taxon>Halobacteria</taxon>
        <taxon>Halobacteriales</taxon>
        <taxon>Natronomonadaceae</taxon>
        <taxon>Halomarina</taxon>
    </lineage>
</organism>
<protein>
    <recommendedName>
        <fullName evidence="4">C2H2-type domain-containing protein</fullName>
    </recommendedName>
</protein>
<dbReference type="RefSeq" id="WP_247413881.1">
    <property type="nucleotide sequence ID" value="NZ_JALLGW010000001.1"/>
</dbReference>
<dbReference type="Proteomes" id="UP001596099">
    <property type="component" value="Unassembled WGS sequence"/>
</dbReference>
<evidence type="ECO:0000313" key="2">
    <source>
        <dbReference type="EMBL" id="MFC5970967.1"/>
    </source>
</evidence>
<proteinExistence type="predicted"/>
<reference evidence="2 3" key="1">
    <citation type="journal article" date="2019" name="Int. J. Syst. Evol. Microbiol.">
        <title>The Global Catalogue of Microorganisms (GCM) 10K type strain sequencing project: providing services to taxonomists for standard genome sequencing and annotation.</title>
        <authorList>
            <consortium name="The Broad Institute Genomics Platform"/>
            <consortium name="The Broad Institute Genome Sequencing Center for Infectious Disease"/>
            <person name="Wu L."/>
            <person name="Ma J."/>
        </authorList>
    </citation>
    <scope>NUCLEOTIDE SEQUENCE [LARGE SCALE GENOMIC DNA]</scope>
    <source>
        <strain evidence="2 3">CGMCC 1.12543</strain>
    </source>
</reference>
<evidence type="ECO:0000313" key="3">
    <source>
        <dbReference type="Proteomes" id="UP001596099"/>
    </source>
</evidence>
<gene>
    <name evidence="2" type="ORF">ACFPYI_06435</name>
</gene>
<sequence>MTVYKRCPFCDELFAIGAEDDAPMRRHMEDAHGELGRPPSPPETASAISFQDVRRALEDEASPRGVLLACVFKRDVLTEVFGQWYGVPESAVEAQFDLLEADLFEEAARSDDESF</sequence>
<keyword evidence="3" id="KW-1185">Reference proteome</keyword>
<evidence type="ECO:0008006" key="4">
    <source>
        <dbReference type="Google" id="ProtNLM"/>
    </source>
</evidence>
<dbReference type="EMBL" id="JBHSQH010000001">
    <property type="protein sequence ID" value="MFC5970967.1"/>
    <property type="molecule type" value="Genomic_DNA"/>
</dbReference>
<name>A0ABD5RKU3_9EURY</name>
<feature type="region of interest" description="Disordered" evidence="1">
    <location>
        <begin position="27"/>
        <end position="46"/>
    </location>
</feature>
<accession>A0ABD5RKU3</accession>